<protein>
    <submittedName>
        <fullName evidence="2">Uncharacterized protein</fullName>
    </submittedName>
</protein>
<evidence type="ECO:0000313" key="2">
    <source>
        <dbReference type="EMBL" id="KAG8059809.1"/>
    </source>
</evidence>
<dbReference type="EMBL" id="JAAALK010000287">
    <property type="protein sequence ID" value="KAG8059809.1"/>
    <property type="molecule type" value="Genomic_DNA"/>
</dbReference>
<evidence type="ECO:0000256" key="1">
    <source>
        <dbReference type="SAM" id="MobiDB-lite"/>
    </source>
</evidence>
<feature type="region of interest" description="Disordered" evidence="1">
    <location>
        <begin position="1"/>
        <end position="26"/>
    </location>
</feature>
<organism evidence="2 3">
    <name type="scientific">Zizania palustris</name>
    <name type="common">Northern wild rice</name>
    <dbReference type="NCBI Taxonomy" id="103762"/>
    <lineage>
        <taxon>Eukaryota</taxon>
        <taxon>Viridiplantae</taxon>
        <taxon>Streptophyta</taxon>
        <taxon>Embryophyta</taxon>
        <taxon>Tracheophyta</taxon>
        <taxon>Spermatophyta</taxon>
        <taxon>Magnoliopsida</taxon>
        <taxon>Liliopsida</taxon>
        <taxon>Poales</taxon>
        <taxon>Poaceae</taxon>
        <taxon>BOP clade</taxon>
        <taxon>Oryzoideae</taxon>
        <taxon>Oryzeae</taxon>
        <taxon>Zizaniinae</taxon>
        <taxon>Zizania</taxon>
    </lineage>
</organism>
<feature type="compositionally biased region" description="Low complexity" evidence="1">
    <location>
        <begin position="13"/>
        <end position="26"/>
    </location>
</feature>
<dbReference type="AlphaFoldDB" id="A0A8J5VWE1"/>
<dbReference type="Proteomes" id="UP000729402">
    <property type="component" value="Unassembled WGS sequence"/>
</dbReference>
<feature type="compositionally biased region" description="Basic residues" evidence="1">
    <location>
        <begin position="1"/>
        <end position="12"/>
    </location>
</feature>
<evidence type="ECO:0000313" key="3">
    <source>
        <dbReference type="Proteomes" id="UP000729402"/>
    </source>
</evidence>
<reference evidence="2" key="2">
    <citation type="submission" date="2021-02" db="EMBL/GenBank/DDBJ databases">
        <authorList>
            <person name="Kimball J.A."/>
            <person name="Haas M.W."/>
            <person name="Macchietto M."/>
            <person name="Kono T."/>
            <person name="Duquette J."/>
            <person name="Shao M."/>
        </authorList>
    </citation>
    <scope>NUCLEOTIDE SEQUENCE</scope>
    <source>
        <tissue evidence="2">Fresh leaf tissue</tissue>
    </source>
</reference>
<comment type="caution">
    <text evidence="2">The sequence shown here is derived from an EMBL/GenBank/DDBJ whole genome shotgun (WGS) entry which is preliminary data.</text>
</comment>
<accession>A0A8J5VWE1</accession>
<proteinExistence type="predicted"/>
<gene>
    <name evidence="2" type="ORF">GUJ93_ZPchr0002g24801</name>
</gene>
<name>A0A8J5VWE1_ZIZPA</name>
<keyword evidence="3" id="KW-1185">Reference proteome</keyword>
<sequence>MCQSKSKLRWRSKSSGSTCSSSLPASSIPCPLMDKEPIDMVDSAIGDICDRLEKCALSIKKYAEMKREEALEVLDTSTVEDHKALAEMLAIPSPERIPPWLHFEENGIEYDSDLSRGC</sequence>
<reference evidence="2" key="1">
    <citation type="journal article" date="2021" name="bioRxiv">
        <title>Whole Genome Assembly and Annotation of Northern Wild Rice, Zizania palustris L., Supports a Whole Genome Duplication in the Zizania Genus.</title>
        <authorList>
            <person name="Haas M."/>
            <person name="Kono T."/>
            <person name="Macchietto M."/>
            <person name="Millas R."/>
            <person name="McGilp L."/>
            <person name="Shao M."/>
            <person name="Duquette J."/>
            <person name="Hirsch C.N."/>
            <person name="Kimball J."/>
        </authorList>
    </citation>
    <scope>NUCLEOTIDE SEQUENCE</scope>
    <source>
        <tissue evidence="2">Fresh leaf tissue</tissue>
    </source>
</reference>